<feature type="domain" description="Aminoacyl-transfer RNA synthetases class-II family profile" evidence="16">
    <location>
        <begin position="153"/>
        <end position="352"/>
    </location>
</feature>
<dbReference type="InterPro" id="IPR002319">
    <property type="entry name" value="Phenylalanyl-tRNA_Synthase"/>
</dbReference>
<evidence type="ECO:0000256" key="2">
    <source>
        <dbReference type="ARBA" id="ARBA00010207"/>
    </source>
</evidence>
<evidence type="ECO:0000259" key="16">
    <source>
        <dbReference type="PROSITE" id="PS50862"/>
    </source>
</evidence>
<dbReference type="RefSeq" id="WP_006903971.1">
    <property type="nucleotide sequence ID" value="NZ_JH976535.1"/>
</dbReference>
<comment type="similarity">
    <text evidence="2 13">Belongs to the class-II aminoacyl-tRNA synthetase family. Phe-tRNA synthetase alpha subunit type 1 subfamily.</text>
</comment>
<dbReference type="InterPro" id="IPR022911">
    <property type="entry name" value="Phe_tRNA_ligase_alpha1_bac"/>
</dbReference>
<evidence type="ECO:0000313" key="18">
    <source>
        <dbReference type="Proteomes" id="UP000005710"/>
    </source>
</evidence>
<proteinExistence type="inferred from homology"/>
<dbReference type="SUPFAM" id="SSF46589">
    <property type="entry name" value="tRNA-binding arm"/>
    <property type="match status" value="1"/>
</dbReference>
<gene>
    <name evidence="13" type="primary">pheS</name>
    <name evidence="17" type="ORF">ThesuDRAFT_01696</name>
</gene>
<keyword evidence="8 13" id="KW-0067">ATP-binding</keyword>
<evidence type="ECO:0000256" key="15">
    <source>
        <dbReference type="SAM" id="MobiDB-lite"/>
    </source>
</evidence>
<comment type="subcellular location">
    <subcellularLocation>
        <location evidence="1 13">Cytoplasm</location>
    </subcellularLocation>
</comment>
<dbReference type="GO" id="GO:0006432">
    <property type="term" value="P:phenylalanyl-tRNA aminoacylation"/>
    <property type="evidence" value="ECO:0007669"/>
    <property type="project" value="UniProtKB-UniRule"/>
</dbReference>
<comment type="subunit">
    <text evidence="3 13">Tetramer of two alpha and two beta subunits.</text>
</comment>
<comment type="cofactor">
    <cofactor evidence="13">
        <name>Mg(2+)</name>
        <dbReference type="ChEBI" id="CHEBI:18420"/>
    </cofactor>
    <text evidence="13">Binds 2 magnesium ions per tetramer.</text>
</comment>
<keyword evidence="5 13" id="KW-0436">Ligase</keyword>
<dbReference type="HOGENOM" id="CLU_025086_0_1_9"/>
<dbReference type="GO" id="GO:0004826">
    <property type="term" value="F:phenylalanine-tRNA ligase activity"/>
    <property type="evidence" value="ECO:0007669"/>
    <property type="project" value="UniProtKB-UniRule"/>
</dbReference>
<evidence type="ECO:0000256" key="12">
    <source>
        <dbReference type="ARBA" id="ARBA00049255"/>
    </source>
</evidence>
<dbReference type="GO" id="GO:0000287">
    <property type="term" value="F:magnesium ion binding"/>
    <property type="evidence" value="ECO:0007669"/>
    <property type="project" value="UniProtKB-UniRule"/>
</dbReference>
<dbReference type="InterPro" id="IPR006195">
    <property type="entry name" value="aa-tRNA-synth_II"/>
</dbReference>
<comment type="catalytic activity">
    <reaction evidence="12 13">
        <text>tRNA(Phe) + L-phenylalanine + ATP = L-phenylalanyl-tRNA(Phe) + AMP + diphosphate + H(+)</text>
        <dbReference type="Rhea" id="RHEA:19413"/>
        <dbReference type="Rhea" id="RHEA-COMP:9668"/>
        <dbReference type="Rhea" id="RHEA-COMP:9699"/>
        <dbReference type="ChEBI" id="CHEBI:15378"/>
        <dbReference type="ChEBI" id="CHEBI:30616"/>
        <dbReference type="ChEBI" id="CHEBI:33019"/>
        <dbReference type="ChEBI" id="CHEBI:58095"/>
        <dbReference type="ChEBI" id="CHEBI:78442"/>
        <dbReference type="ChEBI" id="CHEBI:78531"/>
        <dbReference type="ChEBI" id="CHEBI:456215"/>
        <dbReference type="EC" id="6.1.1.20"/>
    </reaction>
</comment>
<dbReference type="Gene3D" id="3.30.930.10">
    <property type="entry name" value="Bira Bifunctional Protein, Domain 2"/>
    <property type="match status" value="1"/>
</dbReference>
<name>K6PZ17_9FIRM</name>
<evidence type="ECO:0000256" key="4">
    <source>
        <dbReference type="ARBA" id="ARBA00022490"/>
    </source>
</evidence>
<dbReference type="SUPFAM" id="SSF55681">
    <property type="entry name" value="Class II aaRS and biotin synthetases"/>
    <property type="match status" value="1"/>
</dbReference>
<keyword evidence="4 13" id="KW-0963">Cytoplasm</keyword>
<sequence length="374" mass="41909">MTQGAMEPQQGRQAPPVRGEDPGAGRGTSGPAPDPEGIAQLQHQAEAAIAAAESLADLERLRVEWLGKKGRISQLLRQMGSLPPDRRPAFGQRANAARQAVEEALSRRRRELEAQEERRRLAAERIDVTLPGRPVLRGRRHPLRRVELEIIAIFRGLGFTVAEGPEVERDYYNFEALNIPADHPARDMHDTFYLTDDILLRTHTSPVQVRYMQARTPQLPVRIIAPGRVYRRDDDATHSPMFHQVEGLLVDRGVSFAHLKGTLAEFARRMFGPQTRYRFRPSYFPFTEPSAEMDVSCPLCGGSGCRTCGGSGWIEILGSGLVHPAVLRAGGYDPEQVSGFAFGMGIERIAMIKYDIDDLRLFFQNDLRFLGQFR</sequence>
<dbReference type="Proteomes" id="UP000005710">
    <property type="component" value="Unassembled WGS sequence"/>
</dbReference>
<evidence type="ECO:0000256" key="11">
    <source>
        <dbReference type="ARBA" id="ARBA00023146"/>
    </source>
</evidence>
<feature type="region of interest" description="Disordered" evidence="15">
    <location>
        <begin position="1"/>
        <end position="39"/>
    </location>
</feature>
<dbReference type="GO" id="GO:0000049">
    <property type="term" value="F:tRNA binding"/>
    <property type="evidence" value="ECO:0007669"/>
    <property type="project" value="InterPro"/>
</dbReference>
<evidence type="ECO:0000256" key="10">
    <source>
        <dbReference type="ARBA" id="ARBA00022917"/>
    </source>
</evidence>
<evidence type="ECO:0000256" key="9">
    <source>
        <dbReference type="ARBA" id="ARBA00022842"/>
    </source>
</evidence>
<evidence type="ECO:0000256" key="14">
    <source>
        <dbReference type="SAM" id="Coils"/>
    </source>
</evidence>
<dbReference type="InterPro" id="IPR045864">
    <property type="entry name" value="aa-tRNA-synth_II/BPL/LPL"/>
</dbReference>
<dbReference type="CDD" id="cd00496">
    <property type="entry name" value="PheRS_alpha_core"/>
    <property type="match status" value="1"/>
</dbReference>
<dbReference type="PANTHER" id="PTHR11538:SF41">
    <property type="entry name" value="PHENYLALANINE--TRNA LIGASE, MITOCHONDRIAL"/>
    <property type="match status" value="1"/>
</dbReference>
<dbReference type="NCBIfam" id="TIGR00468">
    <property type="entry name" value="pheS"/>
    <property type="match status" value="1"/>
</dbReference>
<dbReference type="InterPro" id="IPR004188">
    <property type="entry name" value="Phe-tRNA_ligase_II_N"/>
</dbReference>
<dbReference type="Pfam" id="PF02912">
    <property type="entry name" value="Phe_tRNA-synt_N"/>
    <property type="match status" value="1"/>
</dbReference>
<dbReference type="AlphaFoldDB" id="K6PZ17"/>
<keyword evidence="10 13" id="KW-0648">Protein biosynthesis</keyword>
<feature type="coiled-coil region" evidence="14">
    <location>
        <begin position="98"/>
        <end position="125"/>
    </location>
</feature>
<protein>
    <recommendedName>
        <fullName evidence="13">Phenylalanine--tRNA ligase alpha subunit</fullName>
        <ecNumber evidence="13">6.1.1.20</ecNumber>
    </recommendedName>
    <alternativeName>
        <fullName evidence="13">Phenylalanyl-tRNA synthetase alpha subunit</fullName>
        <shortName evidence="13">PheRS</shortName>
    </alternativeName>
</protein>
<dbReference type="GO" id="GO:0140096">
    <property type="term" value="F:catalytic activity, acting on a protein"/>
    <property type="evidence" value="ECO:0007669"/>
    <property type="project" value="UniProtKB-ARBA"/>
</dbReference>
<keyword evidence="14" id="KW-0175">Coiled coil</keyword>
<keyword evidence="11 13" id="KW-0030">Aminoacyl-tRNA synthetase</keyword>
<dbReference type="Pfam" id="PF01409">
    <property type="entry name" value="tRNA-synt_2d"/>
    <property type="match status" value="1"/>
</dbReference>
<evidence type="ECO:0000256" key="7">
    <source>
        <dbReference type="ARBA" id="ARBA00022741"/>
    </source>
</evidence>
<dbReference type="eggNOG" id="COG0016">
    <property type="taxonomic scope" value="Bacteria"/>
</dbReference>
<dbReference type="HAMAP" id="MF_00281">
    <property type="entry name" value="Phe_tRNA_synth_alpha1"/>
    <property type="match status" value="1"/>
</dbReference>
<dbReference type="GO" id="GO:0005737">
    <property type="term" value="C:cytoplasm"/>
    <property type="evidence" value="ECO:0007669"/>
    <property type="project" value="UniProtKB-SubCell"/>
</dbReference>
<dbReference type="STRING" id="867903.ThesuDRAFT_01696"/>
<dbReference type="EMBL" id="AENY02000003">
    <property type="protein sequence ID" value="EKP93978.1"/>
    <property type="molecule type" value="Genomic_DNA"/>
</dbReference>
<evidence type="ECO:0000256" key="8">
    <source>
        <dbReference type="ARBA" id="ARBA00022840"/>
    </source>
</evidence>
<reference evidence="17" key="2">
    <citation type="submission" date="2012-10" db="EMBL/GenBank/DDBJ databases">
        <title>Improved high-quality draft of Thermaerobacter subterraneus C21, DSM 13965.</title>
        <authorList>
            <consortium name="DOE Joint Genome Institute"/>
            <person name="Eisen J."/>
            <person name="Huntemann M."/>
            <person name="Wei C.-L."/>
            <person name="Han J."/>
            <person name="Detter J.C."/>
            <person name="Han C."/>
            <person name="Tapia R."/>
            <person name="Chen A."/>
            <person name="Kyrpides N."/>
            <person name="Mavromatis K."/>
            <person name="Markowitz V."/>
            <person name="Szeto E."/>
            <person name="Ivanova N."/>
            <person name="Mikhailova N."/>
            <person name="Ovchinnikova G."/>
            <person name="Pagani I."/>
            <person name="Pati A."/>
            <person name="Goodwin L."/>
            <person name="Nordberg H.P."/>
            <person name="Cantor M.N."/>
            <person name="Hua S.X."/>
            <person name="Woyke T."/>
            <person name="Eisen J."/>
            <person name="Klenk H.-P."/>
        </authorList>
    </citation>
    <scope>NUCLEOTIDE SEQUENCE [LARGE SCALE GENOMIC DNA]</scope>
    <source>
        <strain evidence="17">DSM 13965</strain>
    </source>
</reference>
<keyword evidence="18" id="KW-1185">Reference proteome</keyword>
<comment type="caution">
    <text evidence="17">The sequence shown here is derived from an EMBL/GenBank/DDBJ whole genome shotgun (WGS) entry which is preliminary data.</text>
</comment>
<keyword evidence="9 13" id="KW-0460">Magnesium</keyword>
<evidence type="ECO:0000256" key="6">
    <source>
        <dbReference type="ARBA" id="ARBA00022723"/>
    </source>
</evidence>
<evidence type="ECO:0000256" key="5">
    <source>
        <dbReference type="ARBA" id="ARBA00022598"/>
    </source>
</evidence>
<reference evidence="17" key="1">
    <citation type="submission" date="2010-10" db="EMBL/GenBank/DDBJ databases">
        <authorList>
            <consortium name="US DOE Joint Genome Institute (JGI-PGF)"/>
            <person name="Lucas S."/>
            <person name="Copeland A."/>
            <person name="Lapidus A."/>
            <person name="Bruce D."/>
            <person name="Goodwin L."/>
            <person name="Pitluck S."/>
            <person name="Kyrpides N."/>
            <person name="Mavromatis K."/>
            <person name="Detter J.C."/>
            <person name="Han C."/>
            <person name="Land M."/>
            <person name="Hauser L."/>
            <person name="Markowitz V."/>
            <person name="Cheng J.-F."/>
            <person name="Hugenholtz P."/>
            <person name="Woyke T."/>
            <person name="Wu D."/>
            <person name="Pukall R."/>
            <person name="Wahrenburg C."/>
            <person name="Brambilla E."/>
            <person name="Klenk H.-P."/>
            <person name="Eisen J.A."/>
        </authorList>
    </citation>
    <scope>NUCLEOTIDE SEQUENCE [LARGE SCALE GENOMIC DNA]</scope>
    <source>
        <strain evidence="17">DSM 13965</strain>
    </source>
</reference>
<dbReference type="PANTHER" id="PTHR11538">
    <property type="entry name" value="PHENYLALANYL-TRNA SYNTHETASE"/>
    <property type="match status" value="1"/>
</dbReference>
<dbReference type="EC" id="6.1.1.20" evidence="13"/>
<dbReference type="InterPro" id="IPR004529">
    <property type="entry name" value="Phe-tRNA-synth_IIc_asu"/>
</dbReference>
<dbReference type="GO" id="GO:0016740">
    <property type="term" value="F:transferase activity"/>
    <property type="evidence" value="ECO:0007669"/>
    <property type="project" value="UniProtKB-ARBA"/>
</dbReference>
<organism evidence="17 18">
    <name type="scientific">Thermaerobacter subterraneus DSM 13965</name>
    <dbReference type="NCBI Taxonomy" id="867903"/>
    <lineage>
        <taxon>Bacteria</taxon>
        <taxon>Bacillati</taxon>
        <taxon>Bacillota</taxon>
        <taxon>Clostridia</taxon>
        <taxon>Eubacteriales</taxon>
        <taxon>Clostridiales Family XVII. Incertae Sedis</taxon>
        <taxon>Thermaerobacter</taxon>
    </lineage>
</organism>
<dbReference type="GO" id="GO:0005524">
    <property type="term" value="F:ATP binding"/>
    <property type="evidence" value="ECO:0007669"/>
    <property type="project" value="UniProtKB-UniRule"/>
</dbReference>
<evidence type="ECO:0000313" key="17">
    <source>
        <dbReference type="EMBL" id="EKP93978.1"/>
    </source>
</evidence>
<keyword evidence="6 13" id="KW-0479">Metal-binding</keyword>
<dbReference type="InterPro" id="IPR010978">
    <property type="entry name" value="tRNA-bd_arm"/>
</dbReference>
<dbReference type="PROSITE" id="PS50862">
    <property type="entry name" value="AA_TRNA_LIGASE_II"/>
    <property type="match status" value="1"/>
</dbReference>
<keyword evidence="7 13" id="KW-0547">Nucleotide-binding</keyword>
<dbReference type="FunFam" id="3.30.930.10:FF:000003">
    <property type="entry name" value="Phenylalanine--tRNA ligase alpha subunit"/>
    <property type="match status" value="1"/>
</dbReference>
<feature type="binding site" evidence="13">
    <location>
        <position position="288"/>
    </location>
    <ligand>
        <name>Mg(2+)</name>
        <dbReference type="ChEBI" id="CHEBI:18420"/>
        <note>shared with beta subunit</note>
    </ligand>
</feature>
<evidence type="ECO:0000256" key="3">
    <source>
        <dbReference type="ARBA" id="ARBA00011209"/>
    </source>
</evidence>
<evidence type="ECO:0000256" key="1">
    <source>
        <dbReference type="ARBA" id="ARBA00004496"/>
    </source>
</evidence>
<accession>K6PZ17</accession>
<evidence type="ECO:0000256" key="13">
    <source>
        <dbReference type="HAMAP-Rule" id="MF_00281"/>
    </source>
</evidence>